<dbReference type="AlphaFoldDB" id="A0AAD7E2C4"/>
<dbReference type="SUPFAM" id="SSF55658">
    <property type="entry name" value="L9 N-domain-like"/>
    <property type="match status" value="1"/>
</dbReference>
<dbReference type="Gene3D" id="3.40.970.10">
    <property type="entry name" value="Ribonuclease H1, N-terminal domain"/>
    <property type="match status" value="1"/>
</dbReference>
<reference evidence="2" key="1">
    <citation type="submission" date="2023-03" db="EMBL/GenBank/DDBJ databases">
        <title>Massive genome expansion in bonnet fungi (Mycena s.s.) driven by repeated elements and novel gene families across ecological guilds.</title>
        <authorList>
            <consortium name="Lawrence Berkeley National Laboratory"/>
            <person name="Harder C.B."/>
            <person name="Miyauchi S."/>
            <person name="Viragh M."/>
            <person name="Kuo A."/>
            <person name="Thoen E."/>
            <person name="Andreopoulos B."/>
            <person name="Lu D."/>
            <person name="Skrede I."/>
            <person name="Drula E."/>
            <person name="Henrissat B."/>
            <person name="Morin E."/>
            <person name="Kohler A."/>
            <person name="Barry K."/>
            <person name="LaButti K."/>
            <person name="Morin E."/>
            <person name="Salamov A."/>
            <person name="Lipzen A."/>
            <person name="Mereny Z."/>
            <person name="Hegedus B."/>
            <person name="Baldrian P."/>
            <person name="Stursova M."/>
            <person name="Weitz H."/>
            <person name="Taylor A."/>
            <person name="Grigoriev I.V."/>
            <person name="Nagy L.G."/>
            <person name="Martin F."/>
            <person name="Kauserud H."/>
        </authorList>
    </citation>
    <scope>NUCLEOTIDE SEQUENCE</scope>
    <source>
        <strain evidence="2">CBHHK067</strain>
    </source>
</reference>
<organism evidence="2 3">
    <name type="scientific">Mycena rosella</name>
    <name type="common">Pink bonnet</name>
    <name type="synonym">Agaricus rosellus</name>
    <dbReference type="NCBI Taxonomy" id="1033263"/>
    <lineage>
        <taxon>Eukaryota</taxon>
        <taxon>Fungi</taxon>
        <taxon>Dikarya</taxon>
        <taxon>Basidiomycota</taxon>
        <taxon>Agaricomycotina</taxon>
        <taxon>Agaricomycetes</taxon>
        <taxon>Agaricomycetidae</taxon>
        <taxon>Agaricales</taxon>
        <taxon>Marasmiineae</taxon>
        <taxon>Mycenaceae</taxon>
        <taxon>Mycena</taxon>
    </lineage>
</organism>
<dbReference type="InterPro" id="IPR011320">
    <property type="entry name" value="RNase_H1_N"/>
</dbReference>
<comment type="caution">
    <text evidence="2">The sequence shown here is derived from an EMBL/GenBank/DDBJ whole genome shotgun (WGS) entry which is preliminary data.</text>
</comment>
<dbReference type="Proteomes" id="UP001221757">
    <property type="component" value="Unassembled WGS sequence"/>
</dbReference>
<gene>
    <name evidence="2" type="ORF">B0H17DRAFT_1194509</name>
</gene>
<dbReference type="Pfam" id="PF01693">
    <property type="entry name" value="Cauli_VI"/>
    <property type="match status" value="1"/>
</dbReference>
<feature type="domain" description="Ribonuclease H1 N-terminal" evidence="1">
    <location>
        <begin position="116"/>
        <end position="157"/>
    </location>
</feature>
<sequence>MTGPSAQDDDAQLLSLLANLQLDHQHLRRALPPSTRPHLPPIPATLSPNFGHEALHQSLQFLQAPLSINIILRLVVESHRTVARSLVGNATQGVPGGHVQALHNSRKKKPRSKKAAYVVFCGRRCGVFYTWAETQALASGVCNCIFRGYASTVEAHNAFAFAQVRGWTHVTDNTFASPISVLPQPLDSPDDGANSLNAHEPLDDRWYIVYRGITPGLYRSHLECQLNALGVRRSVHRSVVGKAAALAKYAATAHTGLTSAVPPTYHAESDDPFL</sequence>
<dbReference type="EMBL" id="JARKIE010000013">
    <property type="protein sequence ID" value="KAJ7703322.1"/>
    <property type="molecule type" value="Genomic_DNA"/>
</dbReference>
<dbReference type="InterPro" id="IPR009027">
    <property type="entry name" value="Ribosomal_bL9/RNase_H1_N"/>
</dbReference>
<dbReference type="InterPro" id="IPR037056">
    <property type="entry name" value="RNase_H1_N_sf"/>
</dbReference>
<evidence type="ECO:0000313" key="2">
    <source>
        <dbReference type="EMBL" id="KAJ7703322.1"/>
    </source>
</evidence>
<accession>A0AAD7E2C4</accession>
<proteinExistence type="predicted"/>
<evidence type="ECO:0000313" key="3">
    <source>
        <dbReference type="Proteomes" id="UP001221757"/>
    </source>
</evidence>
<keyword evidence="3" id="KW-1185">Reference proteome</keyword>
<name>A0AAD7E2C4_MYCRO</name>
<protein>
    <recommendedName>
        <fullName evidence="1">Ribonuclease H1 N-terminal domain-containing protein</fullName>
    </recommendedName>
</protein>
<evidence type="ECO:0000259" key="1">
    <source>
        <dbReference type="Pfam" id="PF01693"/>
    </source>
</evidence>